<gene>
    <name evidence="3" type="ORF">TPSD3_02710</name>
</gene>
<comment type="caution">
    <text evidence="3">The sequence shown here is derived from an EMBL/GenBank/DDBJ whole genome shotgun (WGS) entry which is preliminary data.</text>
</comment>
<dbReference type="EMBL" id="MSLT01000006">
    <property type="protein sequence ID" value="OUD15454.1"/>
    <property type="molecule type" value="Genomic_DNA"/>
</dbReference>
<dbReference type="Pfam" id="PF10881">
    <property type="entry name" value="DUF2726"/>
    <property type="match status" value="1"/>
</dbReference>
<evidence type="ECO:0000259" key="2">
    <source>
        <dbReference type="Pfam" id="PF10881"/>
    </source>
</evidence>
<dbReference type="Proteomes" id="UP000194798">
    <property type="component" value="Unassembled WGS sequence"/>
</dbReference>
<accession>A0A251XAT7</accession>
<organism evidence="3 4">
    <name type="scientific">Thioflexithrix psekupsensis</name>
    <dbReference type="NCBI Taxonomy" id="1570016"/>
    <lineage>
        <taxon>Bacteria</taxon>
        <taxon>Pseudomonadati</taxon>
        <taxon>Pseudomonadota</taxon>
        <taxon>Gammaproteobacteria</taxon>
        <taxon>Thiotrichales</taxon>
        <taxon>Thioflexithrix</taxon>
    </lineage>
</organism>
<reference evidence="3 4" key="1">
    <citation type="submission" date="2016-12" db="EMBL/GenBank/DDBJ databases">
        <title>Thioflexothrix psekupsii D3 genome sequencing and assembly.</title>
        <authorList>
            <person name="Fomenkov A."/>
            <person name="Vincze T."/>
            <person name="Grabovich M."/>
            <person name="Anton B.P."/>
            <person name="Dubinina G."/>
            <person name="Orlova M."/>
            <person name="Belousova E."/>
            <person name="Roberts R.J."/>
        </authorList>
    </citation>
    <scope>NUCLEOTIDE SEQUENCE [LARGE SCALE GENOMIC DNA]</scope>
    <source>
        <strain evidence="3">D3</strain>
    </source>
</reference>
<evidence type="ECO:0000256" key="1">
    <source>
        <dbReference type="SAM" id="Phobius"/>
    </source>
</evidence>
<dbReference type="InterPro" id="IPR024402">
    <property type="entry name" value="DUF2726"/>
</dbReference>
<keyword evidence="4" id="KW-1185">Reference proteome</keyword>
<feature type="transmembrane region" description="Helical" evidence="1">
    <location>
        <begin position="6"/>
        <end position="22"/>
    </location>
</feature>
<evidence type="ECO:0000313" key="4">
    <source>
        <dbReference type="Proteomes" id="UP000194798"/>
    </source>
</evidence>
<dbReference type="RefSeq" id="WP_086487051.1">
    <property type="nucleotide sequence ID" value="NZ_MSLT01000006.1"/>
</dbReference>
<dbReference type="OrthoDB" id="5782056at2"/>
<keyword evidence="1" id="KW-0812">Transmembrane</keyword>
<name>A0A251XAT7_9GAMM</name>
<proteinExistence type="predicted"/>
<dbReference type="AlphaFoldDB" id="A0A251XAT7"/>
<keyword evidence="1" id="KW-0472">Membrane</keyword>
<protein>
    <recommendedName>
        <fullName evidence="2">DUF2726 domain-containing protein</fullName>
    </recommendedName>
</protein>
<evidence type="ECO:0000313" key="3">
    <source>
        <dbReference type="EMBL" id="OUD15454.1"/>
    </source>
</evidence>
<sequence>MMLWSGLLLGTVIIGLLLWVGYQRYRQQQWRNLMSLGPAPGKNSFRNYRKGRFWLRDRYSPWLPNISRYGGKRDLTVSQVIATEYPRAVDVNTEPLEQQRPCYVVREPLLSESHLALLRMLWQILRPSVYQVFPDWWLSQVVDIRKTEDGNIHEAHAQRLQNKRVDFVICDSQAKVRGIILLEPENRAEQKLKQQVEARFIESLLTNVDIPVLFLAENEKHEIKQIACLLSERFKLNLTQKSSISKPAMPACPKCGAAMKKTQAKTGQYAGQWLFVCSDYPRCRTARKCPTH</sequence>
<feature type="domain" description="DUF2726" evidence="2">
    <location>
        <begin position="107"/>
        <end position="227"/>
    </location>
</feature>
<keyword evidence="1" id="KW-1133">Transmembrane helix</keyword>